<sequence>MLQSPILKPRTGAVLRADGAAFLGLSLFCGLAGGFLGLMSQGAGPFHALSHGLLLDLFVLIPAFLGGMGRLVLPGELTTLPSVMVRFDRIALLVLAAGALCAICGARLPAAFLGAMGFWVTGIVLLALSTIVKCLECRTVRFRDLSPFAWSQLLASLGLIVVAPVLLAGLLHDLVSGHAAFTTVQYWLGKVQIPVLALVVELALGAIANLVAFHFTPLKLSLPLAMAIPTLGVSVVWAHGITVPGLSDGWLLGVGVALPCFAIMGMVCVSLWHRSYAPGIAFAWSFPALLLLSAGWMLDLFPARPESFHSAMLFGAVFALLGCYYRWQEQDPALAAPVWLGQIHLVAMGVAVLSMMPFFPLLRHVGETGMIVSLLCVATLGAKLLAPRRAPVLAQRAAAPGDDHS</sequence>
<feature type="transmembrane region" description="Helical" evidence="1">
    <location>
        <begin position="20"/>
        <end position="40"/>
    </location>
</feature>
<proteinExistence type="predicted"/>
<organism evidence="2 3">
    <name type="scientific">Asaia krungthepensis NRIC 0535</name>
    <dbReference type="NCBI Taxonomy" id="1307925"/>
    <lineage>
        <taxon>Bacteria</taxon>
        <taxon>Pseudomonadati</taxon>
        <taxon>Pseudomonadota</taxon>
        <taxon>Alphaproteobacteria</taxon>
        <taxon>Acetobacterales</taxon>
        <taxon>Acetobacteraceae</taxon>
        <taxon>Asaia</taxon>
    </lineage>
</organism>
<gene>
    <name evidence="2" type="ORF">AA0535_2609</name>
</gene>
<protein>
    <submittedName>
        <fullName evidence="2">Cytochrome c oxidase subunit I</fullName>
    </submittedName>
</protein>
<evidence type="ECO:0000256" key="1">
    <source>
        <dbReference type="SAM" id="Phobius"/>
    </source>
</evidence>
<feature type="transmembrane region" description="Helical" evidence="1">
    <location>
        <begin position="310"/>
        <end position="327"/>
    </location>
</feature>
<keyword evidence="1" id="KW-0812">Transmembrane</keyword>
<feature type="transmembrane region" description="Helical" evidence="1">
    <location>
        <begin position="250"/>
        <end position="272"/>
    </location>
</feature>
<dbReference type="Gene3D" id="1.20.210.10">
    <property type="entry name" value="Cytochrome c oxidase-like, subunit I domain"/>
    <property type="match status" value="1"/>
</dbReference>
<feature type="transmembrane region" description="Helical" evidence="1">
    <location>
        <begin position="116"/>
        <end position="135"/>
    </location>
</feature>
<accession>A0ABQ0Q5N5</accession>
<feature type="transmembrane region" description="Helical" evidence="1">
    <location>
        <begin position="46"/>
        <end position="69"/>
    </location>
</feature>
<evidence type="ECO:0000313" key="3">
    <source>
        <dbReference type="Proteomes" id="UP001062776"/>
    </source>
</evidence>
<feature type="transmembrane region" description="Helical" evidence="1">
    <location>
        <begin position="368"/>
        <end position="386"/>
    </location>
</feature>
<feature type="transmembrane region" description="Helical" evidence="1">
    <location>
        <begin position="90"/>
        <end position="110"/>
    </location>
</feature>
<reference evidence="2" key="1">
    <citation type="submission" date="2013-04" db="EMBL/GenBank/DDBJ databases">
        <title>The genome sequencing project of 58 acetic acid bacteria.</title>
        <authorList>
            <person name="Okamoto-Kainuma A."/>
            <person name="Ishikawa M."/>
            <person name="Umino S."/>
            <person name="Koizumi Y."/>
            <person name="Shiwa Y."/>
            <person name="Yoshikawa H."/>
            <person name="Matsutani M."/>
            <person name="Matsushita K."/>
        </authorList>
    </citation>
    <scope>NUCLEOTIDE SEQUENCE</scope>
    <source>
        <strain evidence="2">NRIC 0535</strain>
    </source>
</reference>
<dbReference type="Proteomes" id="UP001062776">
    <property type="component" value="Unassembled WGS sequence"/>
</dbReference>
<feature type="transmembrane region" description="Helical" evidence="1">
    <location>
        <begin position="339"/>
        <end position="362"/>
    </location>
</feature>
<name>A0ABQ0Q5N5_9PROT</name>
<keyword evidence="1" id="KW-0472">Membrane</keyword>
<dbReference type="RefSeq" id="WP_264817063.1">
    <property type="nucleotide sequence ID" value="NZ_BAPV01000058.1"/>
</dbReference>
<feature type="transmembrane region" description="Helical" evidence="1">
    <location>
        <begin position="147"/>
        <end position="171"/>
    </location>
</feature>
<feature type="transmembrane region" description="Helical" evidence="1">
    <location>
        <begin position="279"/>
        <end position="298"/>
    </location>
</feature>
<evidence type="ECO:0000313" key="2">
    <source>
        <dbReference type="EMBL" id="GBQ92639.1"/>
    </source>
</evidence>
<dbReference type="EMBL" id="BAPV01000058">
    <property type="protein sequence ID" value="GBQ92639.1"/>
    <property type="molecule type" value="Genomic_DNA"/>
</dbReference>
<comment type="caution">
    <text evidence="2">The sequence shown here is derived from an EMBL/GenBank/DDBJ whole genome shotgun (WGS) entry which is preliminary data.</text>
</comment>
<keyword evidence="1" id="KW-1133">Transmembrane helix</keyword>
<feature type="transmembrane region" description="Helical" evidence="1">
    <location>
        <begin position="220"/>
        <end position="238"/>
    </location>
</feature>
<dbReference type="InterPro" id="IPR036927">
    <property type="entry name" value="Cyt_c_oxase-like_su1_sf"/>
</dbReference>
<keyword evidence="3" id="KW-1185">Reference proteome</keyword>
<dbReference type="SUPFAM" id="SSF81442">
    <property type="entry name" value="Cytochrome c oxidase subunit I-like"/>
    <property type="match status" value="1"/>
</dbReference>
<feature type="transmembrane region" description="Helical" evidence="1">
    <location>
        <begin position="191"/>
        <end position="213"/>
    </location>
</feature>